<keyword evidence="18" id="KW-0239">DNA-directed DNA polymerase</keyword>
<keyword evidence="2" id="KW-0815">Transposition</keyword>
<keyword evidence="18" id="KW-0808">Transferase</keyword>
<keyword evidence="16" id="KW-0229">DNA integration</keyword>
<dbReference type="Pfam" id="PF22936">
    <property type="entry name" value="Pol_BBD"/>
    <property type="match status" value="1"/>
</dbReference>
<keyword evidence="10" id="KW-0064">Aspartyl protease</keyword>
<keyword evidence="24" id="KW-0863">Zinc-finger</keyword>
<keyword evidence="11" id="KW-0255">Endonuclease</keyword>
<dbReference type="Proteomes" id="UP000815677">
    <property type="component" value="Unassembled WGS sequence"/>
</dbReference>
<keyword evidence="14" id="KW-0460">Magnesium</keyword>
<keyword evidence="7" id="KW-0540">Nuclease</keyword>
<feature type="compositionally biased region" description="Low complexity" evidence="25">
    <location>
        <begin position="262"/>
        <end position="292"/>
    </location>
</feature>
<dbReference type="PROSITE" id="PS50994">
    <property type="entry name" value="INTEGRASE"/>
    <property type="match status" value="1"/>
</dbReference>
<dbReference type="SUPFAM" id="SSF57756">
    <property type="entry name" value="Retrovirus zinc finger-like domains"/>
    <property type="match status" value="1"/>
</dbReference>
<dbReference type="InterPro" id="IPR036875">
    <property type="entry name" value="Znf_CCHC_sf"/>
</dbReference>
<evidence type="ECO:0000256" key="24">
    <source>
        <dbReference type="PROSITE-ProRule" id="PRU00047"/>
    </source>
</evidence>
<evidence type="ECO:0000256" key="21">
    <source>
        <dbReference type="ARBA" id="ARBA00023268"/>
    </source>
</evidence>
<comment type="catalytic activity">
    <reaction evidence="23">
        <text>DNA(n) + a 2'-deoxyribonucleoside 5'-triphosphate = DNA(n+1) + diphosphate</text>
        <dbReference type="Rhea" id="RHEA:22508"/>
        <dbReference type="Rhea" id="RHEA-COMP:17339"/>
        <dbReference type="Rhea" id="RHEA-COMP:17340"/>
        <dbReference type="ChEBI" id="CHEBI:33019"/>
        <dbReference type="ChEBI" id="CHEBI:61560"/>
        <dbReference type="ChEBI" id="CHEBI:173112"/>
        <dbReference type="EC" id="2.7.7.7"/>
    </reaction>
</comment>
<dbReference type="Pfam" id="PF00665">
    <property type="entry name" value="rve"/>
    <property type="match status" value="1"/>
</dbReference>
<keyword evidence="13" id="KW-0067">ATP-binding</keyword>
<dbReference type="InterPro" id="IPR012337">
    <property type="entry name" value="RNaseH-like_sf"/>
</dbReference>
<sequence>MTAATLNDVLPTSVPTLSADGDNWSIFELRFKTAISAKGYMGHFDGTAAPPRLPIGPLVIPTADVEAAERWDRDERNSRALLIQRLPDSVAIPIGNLPRVVDMWRQVLEEFTVKGAFAQTNLRSAFLRSRCLANGNVRTFLKDLSVKREDLAKQGVLISEDDYRSTIIGCLPRYYADWASGQLTAAQLHSLTGTIAPNRLILAISAEYDRKTGERSGGSGNSKEDKNEALAAEEKGKDKPRVKCWKCGKLGHIARHCRSKGKPNNGQGGNNSAPKAGGSAAAAGSDSEGAWAFEEDSDSDSDNPEMPKLQAVSDSDSESNVDDSEDSDWFSEGEDDEMGGSGASFDSTEELSGVDGSELGSFVDVDLDSDGTESWGIPDVSESVEDDELVAPAITSDVKSNVRSELYDSGATHHLTPFRDEMRNFVEIPPKSFSAANKSGFSAVGSGDLVVDVPNGTDVTKLRLTEVLYSPEVGYTLISIGRLDDAGITTTFSGGTCTLRGPNGEKLGAIPKTNRGVYRVVREGESANAAEEKLTVMELHRRMGHIAPDTARKLVEKGFVTGVRLDLSSGEPTFCEACVYAKATRKPISKVAQGPRAQAFGEEIHSDIWGPAPNLSLGGRRYYATFTDDATRHTSIHFLKTKDETFDAYKDFDAWVETQKQAKIKVLHSDRGGEYLGKEFILFLKSRGTKQKLTVHDTPEHNGIAERRNRIIVERVRAVLHASKLPRNLWAEAAKHIVWTMNRSPTKALNGMTPHEAVFGVKPDLRGLREWGETVWVRVKGGSKLGGRVREARWLGFDDRSENGIRVYYPDNQTVRVERNVWTNKTAASRQRLDDDDWDYFVDTDLDPTSPAPQPAPAPNPPAVQPPNPPPAPPAPQPPVPAAEKRIRKPSAAVRDLLAGEGSASGRRGDPVLPKGVRVYAGTHAPNAEDAQFEGEDVEVEMATVADWLGYAMAAEMSDADALEPRTLAEAKQRPDWPLWEKAIREELHTLRHQGTWELVDLPSGANLVGSKWVFKAKKDSAGNVVRYKARLVAQGFSQVPGVDYYDVYAPVAKLASIRAVLAKAAELDWEIHQVDIKGAYLNGELQADEQIYMRQPPGFPEPNSAGKVCHLLKTLYGLKQSGRRWYQRLVEIFTAMGFERCECDHGVFFQREDGAVVCVVVVHVDDCTVAAKRLERVQSLKKDMGTYVDVSDLGEIHWILGIEVKRDRAARTIHLSQRAYIDSILRRYGLDELKPVSTPMETSANLSSSQSPSSTSDLALMRDVPYNAAVGSLMYCAVATRPDIAYAVQSVSRFLKTPGPAHWDAVKRIFRYLRGTRDQWLTYGDVDAKLVGYADADGSMGEDRKALTGYAFMLNGGAVVWSSKKQGIVSLSTTESEYVATTEATKEALWLRSLLTQLFGTSSDPTTIYNDNQSAIALAKDHQYHARTKHIDIRFHFIRWVIEQGSIRLVYCPTD</sequence>
<keyword evidence="8" id="KW-0479">Metal-binding</keyword>
<evidence type="ECO:0000256" key="12">
    <source>
        <dbReference type="ARBA" id="ARBA00022801"/>
    </source>
</evidence>
<evidence type="ECO:0000256" key="18">
    <source>
        <dbReference type="ARBA" id="ARBA00022932"/>
    </source>
</evidence>
<evidence type="ECO:0000256" key="11">
    <source>
        <dbReference type="ARBA" id="ARBA00022759"/>
    </source>
</evidence>
<evidence type="ECO:0000256" key="8">
    <source>
        <dbReference type="ARBA" id="ARBA00022723"/>
    </source>
</evidence>
<evidence type="ECO:0000313" key="28">
    <source>
        <dbReference type="EMBL" id="GAT49561.1"/>
    </source>
</evidence>
<dbReference type="CDD" id="cd09272">
    <property type="entry name" value="RNase_HI_RT_Ty1"/>
    <property type="match status" value="1"/>
</dbReference>
<dbReference type="InterPro" id="IPR001584">
    <property type="entry name" value="Integrase_cat-core"/>
</dbReference>
<accession>A0ABQ0LET9</accession>
<comment type="function">
    <text evidence="1">The aspartyl protease (PR) mediates the proteolytic cleavages of the Gag and Gag-Pol polyproteins after assembly of the VLP.</text>
</comment>
<dbReference type="InterPro" id="IPR054722">
    <property type="entry name" value="PolX-like_BBD"/>
</dbReference>
<keyword evidence="17" id="KW-0695">RNA-directed DNA polymerase</keyword>
<evidence type="ECO:0000256" key="3">
    <source>
        <dbReference type="ARBA" id="ARBA00022612"/>
    </source>
</evidence>
<evidence type="ECO:0000256" key="13">
    <source>
        <dbReference type="ARBA" id="ARBA00022840"/>
    </source>
</evidence>
<dbReference type="EMBL" id="DF845605">
    <property type="protein sequence ID" value="GAT49561.1"/>
    <property type="molecule type" value="Genomic_DNA"/>
</dbReference>
<evidence type="ECO:0000256" key="17">
    <source>
        <dbReference type="ARBA" id="ARBA00022918"/>
    </source>
</evidence>
<evidence type="ECO:0000256" key="22">
    <source>
        <dbReference type="ARBA" id="ARBA00048173"/>
    </source>
</evidence>
<protein>
    <submittedName>
        <fullName evidence="28">Polyprotein</fullName>
    </submittedName>
</protein>
<keyword evidence="20" id="KW-0233">DNA recombination</keyword>
<evidence type="ECO:0000259" key="27">
    <source>
        <dbReference type="PROSITE" id="PS50994"/>
    </source>
</evidence>
<feature type="compositionally biased region" description="Pro residues" evidence="25">
    <location>
        <begin position="850"/>
        <end position="881"/>
    </location>
</feature>
<evidence type="ECO:0000256" key="14">
    <source>
        <dbReference type="ARBA" id="ARBA00022842"/>
    </source>
</evidence>
<evidence type="ECO:0000256" key="20">
    <source>
        <dbReference type="ARBA" id="ARBA00023172"/>
    </source>
</evidence>
<dbReference type="SUPFAM" id="SSF53098">
    <property type="entry name" value="Ribonuclease H-like"/>
    <property type="match status" value="1"/>
</dbReference>
<feature type="domain" description="CCHC-type" evidence="26">
    <location>
        <begin position="243"/>
        <end position="259"/>
    </location>
</feature>
<dbReference type="InterPro" id="IPR013103">
    <property type="entry name" value="RVT_2"/>
</dbReference>
<evidence type="ECO:0000256" key="1">
    <source>
        <dbReference type="ARBA" id="ARBA00002180"/>
    </source>
</evidence>
<evidence type="ECO:0000256" key="6">
    <source>
        <dbReference type="ARBA" id="ARBA00022695"/>
    </source>
</evidence>
<dbReference type="InterPro" id="IPR039537">
    <property type="entry name" value="Retrotran_Ty1/copia-like"/>
</dbReference>
<keyword evidence="4" id="KW-0507">mRNA processing</keyword>
<keyword evidence="6" id="KW-0548">Nucleotidyltransferase</keyword>
<feature type="region of interest" description="Disordered" evidence="25">
    <location>
        <begin position="836"/>
        <end position="886"/>
    </location>
</feature>
<feature type="domain" description="Integrase catalytic" evidence="27">
    <location>
        <begin position="591"/>
        <end position="762"/>
    </location>
</feature>
<feature type="compositionally biased region" description="Acidic residues" evidence="25">
    <location>
        <begin position="836"/>
        <end position="846"/>
    </location>
</feature>
<keyword evidence="3" id="KW-1188">Viral release from host cell</keyword>
<dbReference type="InterPro" id="IPR036397">
    <property type="entry name" value="RNaseH_sf"/>
</dbReference>
<feature type="non-terminal residue" evidence="28">
    <location>
        <position position="1456"/>
    </location>
</feature>
<dbReference type="PROSITE" id="PS50158">
    <property type="entry name" value="ZF_CCHC"/>
    <property type="match status" value="1"/>
</dbReference>
<dbReference type="Pfam" id="PF14223">
    <property type="entry name" value="Retrotran_gag_2"/>
    <property type="match status" value="1"/>
</dbReference>
<dbReference type="SMART" id="SM00343">
    <property type="entry name" value="ZnF_C2HC"/>
    <property type="match status" value="1"/>
</dbReference>
<evidence type="ECO:0000256" key="16">
    <source>
        <dbReference type="ARBA" id="ARBA00022908"/>
    </source>
</evidence>
<evidence type="ECO:0000256" key="9">
    <source>
        <dbReference type="ARBA" id="ARBA00022741"/>
    </source>
</evidence>
<evidence type="ECO:0000256" key="4">
    <source>
        <dbReference type="ARBA" id="ARBA00022664"/>
    </source>
</evidence>
<comment type="catalytic activity">
    <reaction evidence="22">
        <text>DNA(n) + a 2'-deoxyribonucleoside 5'-triphosphate = DNA(n+1) + diphosphate</text>
        <dbReference type="Rhea" id="RHEA:22508"/>
        <dbReference type="Rhea" id="RHEA-COMP:17339"/>
        <dbReference type="Rhea" id="RHEA-COMP:17340"/>
        <dbReference type="ChEBI" id="CHEBI:33019"/>
        <dbReference type="ChEBI" id="CHEBI:61560"/>
        <dbReference type="ChEBI" id="CHEBI:173112"/>
        <dbReference type="EC" id="2.7.7.49"/>
    </reaction>
</comment>
<evidence type="ECO:0000259" key="26">
    <source>
        <dbReference type="PROSITE" id="PS50158"/>
    </source>
</evidence>
<gene>
    <name evidence="28" type="ORF">MCHLO_06866</name>
</gene>
<dbReference type="Pfam" id="PF07727">
    <property type="entry name" value="RVT_2"/>
    <property type="match status" value="1"/>
</dbReference>
<feature type="compositionally biased region" description="Acidic residues" evidence="25">
    <location>
        <begin position="315"/>
        <end position="338"/>
    </location>
</feature>
<keyword evidence="9" id="KW-0547">Nucleotide-binding</keyword>
<feature type="region of interest" description="Disordered" evidence="25">
    <location>
        <begin position="211"/>
        <end position="235"/>
    </location>
</feature>
<keyword evidence="15" id="KW-0694">RNA-binding</keyword>
<dbReference type="Gene3D" id="3.30.420.10">
    <property type="entry name" value="Ribonuclease H-like superfamily/Ribonuclease H"/>
    <property type="match status" value="1"/>
</dbReference>
<feature type="compositionally biased region" description="Basic and acidic residues" evidence="25">
    <location>
        <begin position="222"/>
        <end position="235"/>
    </location>
</feature>
<keyword evidence="24" id="KW-0862">Zinc</keyword>
<feature type="compositionally biased region" description="Acidic residues" evidence="25">
    <location>
        <begin position="293"/>
        <end position="303"/>
    </location>
</feature>
<evidence type="ECO:0000256" key="2">
    <source>
        <dbReference type="ARBA" id="ARBA00022578"/>
    </source>
</evidence>
<keyword evidence="29" id="KW-1185">Reference proteome</keyword>
<organism evidence="28 29">
    <name type="scientific">Mycena chlorophos</name>
    <name type="common">Agaric fungus</name>
    <name type="synonym">Agaricus chlorophos</name>
    <dbReference type="NCBI Taxonomy" id="658473"/>
    <lineage>
        <taxon>Eukaryota</taxon>
        <taxon>Fungi</taxon>
        <taxon>Dikarya</taxon>
        <taxon>Basidiomycota</taxon>
        <taxon>Agaricomycotina</taxon>
        <taxon>Agaricomycetes</taxon>
        <taxon>Agaricomycetidae</taxon>
        <taxon>Agaricales</taxon>
        <taxon>Marasmiineae</taxon>
        <taxon>Mycenaceae</taxon>
        <taxon>Mycena</taxon>
    </lineage>
</organism>
<feature type="region of interest" description="Disordered" evidence="25">
    <location>
        <begin position="256"/>
        <end position="379"/>
    </location>
</feature>
<dbReference type="InterPro" id="IPR001878">
    <property type="entry name" value="Znf_CCHC"/>
</dbReference>
<proteinExistence type="predicted"/>
<dbReference type="SUPFAM" id="SSF56672">
    <property type="entry name" value="DNA/RNA polymerases"/>
    <property type="match status" value="1"/>
</dbReference>
<evidence type="ECO:0000256" key="10">
    <source>
        <dbReference type="ARBA" id="ARBA00022750"/>
    </source>
</evidence>
<reference evidence="28" key="1">
    <citation type="submission" date="2014-09" db="EMBL/GenBank/DDBJ databases">
        <title>Genome sequence of the luminous mushroom Mycena chlorophos for searching fungal bioluminescence genes.</title>
        <authorList>
            <person name="Tanaka Y."/>
            <person name="Kasuga D."/>
            <person name="Oba Y."/>
            <person name="Hase S."/>
            <person name="Sato K."/>
            <person name="Oba Y."/>
            <person name="Sakakibara Y."/>
        </authorList>
    </citation>
    <scope>NUCLEOTIDE SEQUENCE</scope>
</reference>
<name>A0ABQ0LET9_MYCCL</name>
<keyword evidence="19" id="KW-0917">Virion maturation</keyword>
<evidence type="ECO:0000256" key="23">
    <source>
        <dbReference type="ARBA" id="ARBA00049244"/>
    </source>
</evidence>
<evidence type="ECO:0000256" key="5">
    <source>
        <dbReference type="ARBA" id="ARBA00022670"/>
    </source>
</evidence>
<dbReference type="PANTHER" id="PTHR42648:SF11">
    <property type="entry name" value="TRANSPOSON TY4-P GAG-POL POLYPROTEIN"/>
    <property type="match status" value="1"/>
</dbReference>
<evidence type="ECO:0000256" key="19">
    <source>
        <dbReference type="ARBA" id="ARBA00023113"/>
    </source>
</evidence>
<evidence type="ECO:0000313" key="29">
    <source>
        <dbReference type="Proteomes" id="UP000815677"/>
    </source>
</evidence>
<dbReference type="PANTHER" id="PTHR42648">
    <property type="entry name" value="TRANSPOSASE, PUTATIVE-RELATED"/>
    <property type="match status" value="1"/>
</dbReference>
<keyword evidence="12" id="KW-0378">Hydrolase</keyword>
<evidence type="ECO:0000256" key="25">
    <source>
        <dbReference type="SAM" id="MobiDB-lite"/>
    </source>
</evidence>
<keyword evidence="5" id="KW-0645">Protease</keyword>
<evidence type="ECO:0000256" key="7">
    <source>
        <dbReference type="ARBA" id="ARBA00022722"/>
    </source>
</evidence>
<dbReference type="InterPro" id="IPR043502">
    <property type="entry name" value="DNA/RNA_pol_sf"/>
</dbReference>
<evidence type="ECO:0000256" key="15">
    <source>
        <dbReference type="ARBA" id="ARBA00022884"/>
    </source>
</evidence>
<keyword evidence="21" id="KW-0511">Multifunctional enzyme</keyword>